<accession>A0A6M1S3A8</accession>
<comment type="caution">
    <text evidence="6">The sequence shown here is derived from an EMBL/GenBank/DDBJ whole genome shotgun (WGS) entry which is preliminary data.</text>
</comment>
<dbReference type="PRINTS" id="PR00038">
    <property type="entry name" value="HTHLUXR"/>
</dbReference>
<keyword evidence="1" id="KW-0805">Transcription regulation</keyword>
<dbReference type="PROSITE" id="PS50043">
    <property type="entry name" value="HTH_LUXR_2"/>
    <property type="match status" value="1"/>
</dbReference>
<sequence>MFMSESHISDPARHMPGVVQGNSILMIARQDLLAECLAEVLSRKFPNHDIIVRPTMRDVSENEENGASLILLYRLSSADIQNALLRLRRNEDGASIGIVVDGVGPLDAYYRNLAEARTIDGILPLNLRLDVFLAAVDLLAKGGEHFPSSLLQRLSSDAPLVEASYESGLVTAARSNTLTLPNGDMAALTTREVQILDLICEGTQNKIIADRLNLSENTVKVHIRNIYKKMHVRNRTEAASRFFNNDRASNGQGKRQN</sequence>
<dbReference type="Pfam" id="PF00196">
    <property type="entry name" value="GerE"/>
    <property type="match status" value="1"/>
</dbReference>
<dbReference type="PANTHER" id="PTHR44688:SF16">
    <property type="entry name" value="DNA-BINDING TRANSCRIPTIONAL ACTIVATOR DEVR_DOSR"/>
    <property type="match status" value="1"/>
</dbReference>
<feature type="domain" description="HTH luxR-type" evidence="5">
    <location>
        <begin position="181"/>
        <end position="246"/>
    </location>
</feature>
<feature type="region of interest" description="Disordered" evidence="4">
    <location>
        <begin position="238"/>
        <end position="257"/>
    </location>
</feature>
<feature type="compositionally biased region" description="Polar residues" evidence="4">
    <location>
        <begin position="242"/>
        <end position="257"/>
    </location>
</feature>
<keyword evidence="2" id="KW-0238">DNA-binding</keyword>
<dbReference type="InterPro" id="IPR016032">
    <property type="entry name" value="Sig_transdc_resp-reg_C-effctor"/>
</dbReference>
<dbReference type="GO" id="GO:0006355">
    <property type="term" value="P:regulation of DNA-templated transcription"/>
    <property type="evidence" value="ECO:0007669"/>
    <property type="project" value="InterPro"/>
</dbReference>
<dbReference type="AlphaFoldDB" id="A0A6M1S3A8"/>
<dbReference type="PROSITE" id="PS00622">
    <property type="entry name" value="HTH_LUXR_1"/>
    <property type="match status" value="1"/>
</dbReference>
<dbReference type="InterPro" id="IPR000792">
    <property type="entry name" value="Tscrpt_reg_LuxR_C"/>
</dbReference>
<evidence type="ECO:0000313" key="6">
    <source>
        <dbReference type="EMBL" id="NGO63757.1"/>
    </source>
</evidence>
<dbReference type="SUPFAM" id="SSF46894">
    <property type="entry name" value="C-terminal effector domain of the bipartite response regulators"/>
    <property type="match status" value="1"/>
</dbReference>
<dbReference type="GO" id="GO:0003677">
    <property type="term" value="F:DNA binding"/>
    <property type="evidence" value="ECO:0007669"/>
    <property type="project" value="UniProtKB-KW"/>
</dbReference>
<evidence type="ECO:0000256" key="4">
    <source>
        <dbReference type="SAM" id="MobiDB-lite"/>
    </source>
</evidence>
<proteinExistence type="predicted"/>
<dbReference type="Gene3D" id="3.40.50.2300">
    <property type="match status" value="1"/>
</dbReference>
<evidence type="ECO:0000313" key="7">
    <source>
        <dbReference type="Proteomes" id="UP000477849"/>
    </source>
</evidence>
<protein>
    <submittedName>
        <fullName evidence="6">Response regulator transcription factor</fullName>
    </submittedName>
</protein>
<dbReference type="EMBL" id="JAAKZH010000002">
    <property type="protein sequence ID" value="NGO63757.1"/>
    <property type="molecule type" value="Genomic_DNA"/>
</dbReference>
<dbReference type="SMART" id="SM00421">
    <property type="entry name" value="HTH_LUXR"/>
    <property type="match status" value="1"/>
</dbReference>
<evidence type="ECO:0000256" key="3">
    <source>
        <dbReference type="ARBA" id="ARBA00023163"/>
    </source>
</evidence>
<evidence type="ECO:0000259" key="5">
    <source>
        <dbReference type="PROSITE" id="PS50043"/>
    </source>
</evidence>
<keyword evidence="3" id="KW-0804">Transcription</keyword>
<gene>
    <name evidence="6" type="ORF">G6N76_08715</name>
</gene>
<evidence type="ECO:0000256" key="1">
    <source>
        <dbReference type="ARBA" id="ARBA00023015"/>
    </source>
</evidence>
<organism evidence="6 7">
    <name type="scientific">Rhizobium daejeonense</name>
    <dbReference type="NCBI Taxonomy" id="240521"/>
    <lineage>
        <taxon>Bacteria</taxon>
        <taxon>Pseudomonadati</taxon>
        <taxon>Pseudomonadota</taxon>
        <taxon>Alphaproteobacteria</taxon>
        <taxon>Hyphomicrobiales</taxon>
        <taxon>Rhizobiaceae</taxon>
        <taxon>Rhizobium/Agrobacterium group</taxon>
        <taxon>Rhizobium</taxon>
    </lineage>
</organism>
<evidence type="ECO:0000256" key="2">
    <source>
        <dbReference type="ARBA" id="ARBA00023125"/>
    </source>
</evidence>
<dbReference type="PANTHER" id="PTHR44688">
    <property type="entry name" value="DNA-BINDING TRANSCRIPTIONAL ACTIVATOR DEVR_DOSR"/>
    <property type="match status" value="1"/>
</dbReference>
<dbReference type="CDD" id="cd06170">
    <property type="entry name" value="LuxR_C_like"/>
    <property type="match status" value="1"/>
</dbReference>
<name>A0A6M1S3A8_9HYPH</name>
<reference evidence="6 7" key="1">
    <citation type="submission" date="2020-02" db="EMBL/GenBank/DDBJ databases">
        <title>Genome sequence of the type strain CCBAU10050 of Rhizobium daejeonense.</title>
        <authorList>
            <person name="Gao J."/>
            <person name="Sun J."/>
        </authorList>
    </citation>
    <scope>NUCLEOTIDE SEQUENCE [LARGE SCALE GENOMIC DNA]</scope>
    <source>
        <strain evidence="6 7">CCBAU10050</strain>
    </source>
</reference>
<keyword evidence="7" id="KW-1185">Reference proteome</keyword>
<dbReference type="RefSeq" id="WP_163903599.1">
    <property type="nucleotide sequence ID" value="NZ_CP048427.1"/>
</dbReference>
<dbReference type="Proteomes" id="UP000477849">
    <property type="component" value="Unassembled WGS sequence"/>
</dbReference>